<protein>
    <submittedName>
        <fullName evidence="6">Lactate dehydrogenase (Oxidoreductase)</fullName>
    </submittedName>
</protein>
<accession>A0A0R2FKL4</accession>
<dbReference type="Proteomes" id="UP000051645">
    <property type="component" value="Unassembled WGS sequence"/>
</dbReference>
<evidence type="ECO:0000313" key="8">
    <source>
        <dbReference type="Proteomes" id="UP000051645"/>
    </source>
</evidence>
<dbReference type="EMBL" id="JQAZ01000004">
    <property type="protein sequence ID" value="KRN31473.1"/>
    <property type="molecule type" value="Genomic_DNA"/>
</dbReference>
<dbReference type="InterPro" id="IPR006094">
    <property type="entry name" value="Oxid_FAD_bind_N"/>
</dbReference>
<dbReference type="Gene3D" id="3.30.465.10">
    <property type="match status" value="1"/>
</dbReference>
<organism evidence="6 9">
    <name type="scientific">Lactobacillus selangorensis</name>
    <dbReference type="NCBI Taxonomy" id="81857"/>
    <lineage>
        <taxon>Bacteria</taxon>
        <taxon>Bacillati</taxon>
        <taxon>Bacillota</taxon>
        <taxon>Bacilli</taxon>
        <taxon>Lactobacillales</taxon>
        <taxon>Lactobacillaceae</taxon>
        <taxon>Lactobacillus</taxon>
    </lineage>
</organism>
<comment type="caution">
    <text evidence="6">The sequence shown here is derived from an EMBL/GenBank/DDBJ whole genome shotgun (WGS) entry which is preliminary data.</text>
</comment>
<keyword evidence="2" id="KW-0285">Flavoprotein</keyword>
<name>A0A0R2FKL4_9LACO</name>
<dbReference type="PATRIC" id="fig|81857.3.peg.44"/>
<dbReference type="Gene3D" id="3.30.70.2740">
    <property type="match status" value="1"/>
</dbReference>
<dbReference type="EMBL" id="JQAT01000001">
    <property type="protein sequence ID" value="KRN29169.1"/>
    <property type="molecule type" value="Genomic_DNA"/>
</dbReference>
<evidence type="ECO:0000256" key="4">
    <source>
        <dbReference type="ARBA" id="ARBA00023002"/>
    </source>
</evidence>
<dbReference type="AlphaFoldDB" id="A0A0R2FKL4"/>
<proteinExistence type="inferred from homology"/>
<comment type="similarity">
    <text evidence="1">Belongs to the FAD-binding oxidoreductase/transferase type 4 family.</text>
</comment>
<dbReference type="SUPFAM" id="SSF56176">
    <property type="entry name" value="FAD-binding/transporter-associated domain-like"/>
    <property type="match status" value="1"/>
</dbReference>
<dbReference type="Proteomes" id="UP000051751">
    <property type="component" value="Unassembled WGS sequence"/>
</dbReference>
<keyword evidence="8" id="KW-1185">Reference proteome</keyword>
<keyword evidence="3" id="KW-0274">FAD</keyword>
<dbReference type="InterPro" id="IPR016166">
    <property type="entry name" value="FAD-bd_PCMH"/>
</dbReference>
<dbReference type="PANTHER" id="PTHR42934:SF2">
    <property type="entry name" value="GLYCOLATE OXIDASE SUBUNIT GLCD"/>
    <property type="match status" value="1"/>
</dbReference>
<evidence type="ECO:0000259" key="5">
    <source>
        <dbReference type="PROSITE" id="PS51387"/>
    </source>
</evidence>
<gene>
    <name evidence="6" type="ORF">IV38_GL000047</name>
    <name evidence="7" type="ORF">IV40_GL001471</name>
</gene>
<dbReference type="InterPro" id="IPR016169">
    <property type="entry name" value="FAD-bd_PCMH_sub2"/>
</dbReference>
<dbReference type="GO" id="GO:0016491">
    <property type="term" value="F:oxidoreductase activity"/>
    <property type="evidence" value="ECO:0007669"/>
    <property type="project" value="UniProtKB-KW"/>
</dbReference>
<dbReference type="Pfam" id="PF01565">
    <property type="entry name" value="FAD_binding_4"/>
    <property type="match status" value="1"/>
</dbReference>
<dbReference type="GO" id="GO:0071949">
    <property type="term" value="F:FAD binding"/>
    <property type="evidence" value="ECO:0007669"/>
    <property type="project" value="InterPro"/>
</dbReference>
<dbReference type="InterPro" id="IPR036318">
    <property type="entry name" value="FAD-bd_PCMH-like_sf"/>
</dbReference>
<dbReference type="PANTHER" id="PTHR42934">
    <property type="entry name" value="GLYCOLATE OXIDASE SUBUNIT GLCD"/>
    <property type="match status" value="1"/>
</dbReference>
<dbReference type="OrthoDB" id="9767256at2"/>
<dbReference type="PROSITE" id="PS51387">
    <property type="entry name" value="FAD_PCMH"/>
    <property type="match status" value="1"/>
</dbReference>
<evidence type="ECO:0000313" key="9">
    <source>
        <dbReference type="Proteomes" id="UP000051751"/>
    </source>
</evidence>
<evidence type="ECO:0000313" key="7">
    <source>
        <dbReference type="EMBL" id="KRN31473.1"/>
    </source>
</evidence>
<dbReference type="SUPFAM" id="SSF55103">
    <property type="entry name" value="FAD-linked oxidases, C-terminal domain"/>
    <property type="match status" value="1"/>
</dbReference>
<sequence length="464" mass="50417">MTTFKAFSDQDVFDFLEAHVPDGEVFTNYDILKKQSFSPNLSDDDSGLALAYIEAQTSEDVKGVMATARKFHIPVIPQDQFTSTVIGADGITGAFILSTKKTNKIIEIDKADSLAVVQPGVINGDLDTEARKQGMFYAPDPGSKKISGIGGNVATNAGGMSTVKYGATKDNVLGLKVVLTDGREIKVGGRTLKQAYGYDLTQLFVGSEGTLGIITEIVVKLLPIPLGKPLMGSAFFDTMTRLAQAVTEIRTSGIDVSMLEAMDATTIKALDDYEGTHYADNSGSMLIFKVENQTPEAVAKLQDILKKYNAADVNIATDADKQAQLTKMRQDMLPAVFAGHNHIMEDMAVPLSKLAPMMDYIHDLGEKMDLTIYTAGHAGDGNVHPTLIWPSDQKKVPDKIVEALQLMFHKTLEMGGTISGEHAVGMLKNQWNNAELGGDVDMIQHQIKDLFDPMNLLNPKRKIN</sequence>
<dbReference type="FunFam" id="3.30.70.2740:FF:000001">
    <property type="entry name" value="D-lactate dehydrogenase mitochondrial"/>
    <property type="match status" value="1"/>
</dbReference>
<dbReference type="RefSeq" id="WP_057769816.1">
    <property type="nucleotide sequence ID" value="NZ_JQAT01000001.1"/>
</dbReference>
<dbReference type="InterPro" id="IPR004113">
    <property type="entry name" value="FAD-bd_oxidored_4_C"/>
</dbReference>
<evidence type="ECO:0000256" key="3">
    <source>
        <dbReference type="ARBA" id="ARBA00022827"/>
    </source>
</evidence>
<evidence type="ECO:0000256" key="1">
    <source>
        <dbReference type="ARBA" id="ARBA00008000"/>
    </source>
</evidence>
<dbReference type="InterPro" id="IPR016164">
    <property type="entry name" value="FAD-linked_Oxase-like_C"/>
</dbReference>
<dbReference type="STRING" id="81857.IV38_GL000047"/>
<evidence type="ECO:0000256" key="2">
    <source>
        <dbReference type="ARBA" id="ARBA00022630"/>
    </source>
</evidence>
<dbReference type="Pfam" id="PF02913">
    <property type="entry name" value="FAD-oxidase_C"/>
    <property type="match status" value="1"/>
</dbReference>
<evidence type="ECO:0000313" key="6">
    <source>
        <dbReference type="EMBL" id="KRN29169.1"/>
    </source>
</evidence>
<reference evidence="8 9" key="1">
    <citation type="journal article" date="2015" name="Genome Announc.">
        <title>Expanding the biotechnology potential of lactobacilli through comparative genomics of 213 strains and associated genera.</title>
        <authorList>
            <person name="Sun Z."/>
            <person name="Harris H.M."/>
            <person name="McCann A."/>
            <person name="Guo C."/>
            <person name="Argimon S."/>
            <person name="Zhang W."/>
            <person name="Yang X."/>
            <person name="Jeffery I.B."/>
            <person name="Cooney J.C."/>
            <person name="Kagawa T.F."/>
            <person name="Liu W."/>
            <person name="Song Y."/>
            <person name="Salvetti E."/>
            <person name="Wrobel A."/>
            <person name="Rasinkangas P."/>
            <person name="Parkhill J."/>
            <person name="Rea M.C."/>
            <person name="O'Sullivan O."/>
            <person name="Ritari J."/>
            <person name="Douillard F.P."/>
            <person name="Paul Ross R."/>
            <person name="Yang R."/>
            <person name="Briner A.E."/>
            <person name="Felis G.E."/>
            <person name="de Vos W.M."/>
            <person name="Barrangou R."/>
            <person name="Klaenhammer T.R."/>
            <person name="Caufield P.W."/>
            <person name="Cui Y."/>
            <person name="Zhang H."/>
            <person name="O'Toole P.W."/>
        </authorList>
    </citation>
    <scope>NUCLEOTIDE SEQUENCE [LARGE SCALE GENOMIC DNA]</scope>
    <source>
        <strain evidence="6 9">ATCC BAA-66</strain>
        <strain evidence="7 8">DSM 13344</strain>
    </source>
</reference>
<keyword evidence="4" id="KW-0560">Oxidoreductase</keyword>
<feature type="domain" description="FAD-binding PCMH-type" evidence="5">
    <location>
        <begin position="45"/>
        <end position="224"/>
    </location>
</feature>
<dbReference type="InterPro" id="IPR051914">
    <property type="entry name" value="FAD-linked_OxidoTrans_Type4"/>
</dbReference>